<dbReference type="FunCoup" id="A0A1M7ET46">
    <property type="interactions" value="556"/>
</dbReference>
<dbReference type="SMART" id="SM00840">
    <property type="entry name" value="DALR_2"/>
    <property type="match status" value="1"/>
</dbReference>
<dbReference type="CDD" id="cd00672">
    <property type="entry name" value="CysRS_core"/>
    <property type="match status" value="1"/>
</dbReference>
<proteinExistence type="inferred from homology"/>
<keyword evidence="11 12" id="KW-0030">Aminoacyl-tRNA synthetase</keyword>
<dbReference type="GO" id="GO:0004817">
    <property type="term" value="F:cysteine-tRNA ligase activity"/>
    <property type="evidence" value="ECO:0007669"/>
    <property type="project" value="UniProtKB-UniRule"/>
</dbReference>
<dbReference type="Proteomes" id="UP000190911">
    <property type="component" value="Chromosome I"/>
</dbReference>
<dbReference type="RefSeq" id="WP_079550898.1">
    <property type="nucleotide sequence ID" value="NZ_LT670847.1"/>
</dbReference>
<keyword evidence="8 12" id="KW-0862">Zinc</keyword>
<feature type="short sequence motif" description="'HIGH' region" evidence="12">
    <location>
        <begin position="29"/>
        <end position="39"/>
    </location>
</feature>
<evidence type="ECO:0000256" key="6">
    <source>
        <dbReference type="ARBA" id="ARBA00022723"/>
    </source>
</evidence>
<sequence>MQIYNTLTRRKEPLAPRVPGNVSMYVCGMTVYDYCHLGHARVMVAFDVISRYLRARGFDVTYVRNITDIDDKILKRAADNGETIGALTERMIAAMHEDEARLGVLPPDQEPRATGHIDEIVAMIETLIAKGYAYAADNGDVYYRVREFAGYGKLNNRKLDDMRSGARVDVDTHKEDPLDFVLWKAAKPDEAHWPSPWGKGRPGWHIECSAMSTCCLGNTFDIHGGGPDLTFPHHENEIAQSEAATGQTYANAWMHAGAVRVDQEKMSKSLGNFFTIRDVLSEHDPEVVRYLLVASHYRSPINYSADSLVDARKSLTRLYTALEGVIADGDAATADAEPTDGAYHERFTAVMDDDFNTPEALSVMFDLARELNRAKAEKSPRVGALALELKGLGETLGLLTQSPQAFLHGGNTSAQALDDAYIEAQIAKRADAKANKDFALADSIRDELAAQGIELKDSREGTRWVVQSTSA</sequence>
<feature type="binding site" evidence="12">
    <location>
        <position position="268"/>
    </location>
    <ligand>
        <name>ATP</name>
        <dbReference type="ChEBI" id="CHEBI:30616"/>
    </ligand>
</feature>
<dbReference type="InterPro" id="IPR024909">
    <property type="entry name" value="Cys-tRNA/MSH_ligase"/>
</dbReference>
<feature type="binding site" evidence="12">
    <location>
        <position position="233"/>
    </location>
    <ligand>
        <name>Zn(2+)</name>
        <dbReference type="ChEBI" id="CHEBI:29105"/>
    </ligand>
</feature>
<feature type="short sequence motif" description="'KMSKS' region" evidence="12">
    <location>
        <begin position="265"/>
        <end position="269"/>
    </location>
</feature>
<dbReference type="InterPro" id="IPR032678">
    <property type="entry name" value="tRNA-synt_1_cat_dom"/>
</dbReference>
<name>A0A1M7ET46_9GAMM</name>
<dbReference type="GO" id="GO:0005829">
    <property type="term" value="C:cytosol"/>
    <property type="evidence" value="ECO:0007669"/>
    <property type="project" value="TreeGrafter"/>
</dbReference>
<feature type="domain" description="Cysteinyl-tRNA synthetase class Ia DALR" evidence="13">
    <location>
        <begin position="346"/>
        <end position="407"/>
    </location>
</feature>
<dbReference type="Pfam" id="PF09190">
    <property type="entry name" value="DALR_2"/>
    <property type="match status" value="1"/>
</dbReference>
<dbReference type="GO" id="GO:0005524">
    <property type="term" value="F:ATP binding"/>
    <property type="evidence" value="ECO:0007669"/>
    <property type="project" value="UniProtKB-UniRule"/>
</dbReference>
<evidence type="ECO:0000256" key="9">
    <source>
        <dbReference type="ARBA" id="ARBA00022840"/>
    </source>
</evidence>
<dbReference type="HAMAP" id="MF_00041">
    <property type="entry name" value="Cys_tRNA_synth"/>
    <property type="match status" value="1"/>
</dbReference>
<evidence type="ECO:0000256" key="8">
    <source>
        <dbReference type="ARBA" id="ARBA00022833"/>
    </source>
</evidence>
<feature type="binding site" evidence="12">
    <location>
        <position position="208"/>
    </location>
    <ligand>
        <name>Zn(2+)</name>
        <dbReference type="ChEBI" id="CHEBI:29105"/>
    </ligand>
</feature>
<evidence type="ECO:0000256" key="1">
    <source>
        <dbReference type="ARBA" id="ARBA00004496"/>
    </source>
</evidence>
<dbReference type="PANTHER" id="PTHR10890">
    <property type="entry name" value="CYSTEINYL-TRNA SYNTHETASE"/>
    <property type="match status" value="1"/>
</dbReference>
<comment type="catalytic activity">
    <reaction evidence="12">
        <text>tRNA(Cys) + L-cysteine + ATP = L-cysteinyl-tRNA(Cys) + AMP + diphosphate</text>
        <dbReference type="Rhea" id="RHEA:17773"/>
        <dbReference type="Rhea" id="RHEA-COMP:9661"/>
        <dbReference type="Rhea" id="RHEA-COMP:9679"/>
        <dbReference type="ChEBI" id="CHEBI:30616"/>
        <dbReference type="ChEBI" id="CHEBI:33019"/>
        <dbReference type="ChEBI" id="CHEBI:35235"/>
        <dbReference type="ChEBI" id="CHEBI:78442"/>
        <dbReference type="ChEBI" id="CHEBI:78517"/>
        <dbReference type="ChEBI" id="CHEBI:456215"/>
        <dbReference type="EC" id="6.1.1.16"/>
    </reaction>
</comment>
<dbReference type="Gene3D" id="3.40.50.620">
    <property type="entry name" value="HUPs"/>
    <property type="match status" value="1"/>
</dbReference>
<dbReference type="CDD" id="cd07963">
    <property type="entry name" value="Anticodon_Ia_Cys"/>
    <property type="match status" value="1"/>
</dbReference>
<comment type="subcellular location">
    <subcellularLocation>
        <location evidence="1 12">Cytoplasm</location>
    </subcellularLocation>
</comment>
<keyword evidence="4 12" id="KW-0963">Cytoplasm</keyword>
<dbReference type="FunFam" id="3.40.50.620:FF:000009">
    <property type="entry name" value="Cysteine--tRNA ligase"/>
    <property type="match status" value="1"/>
</dbReference>
<dbReference type="InterPro" id="IPR015273">
    <property type="entry name" value="Cys-tRNA-synt_Ia_DALR"/>
</dbReference>
<dbReference type="OrthoDB" id="9815130at2"/>
<dbReference type="InterPro" id="IPR009080">
    <property type="entry name" value="tRNAsynth_Ia_anticodon-bd"/>
</dbReference>
<dbReference type="PANTHER" id="PTHR10890:SF3">
    <property type="entry name" value="CYSTEINE--TRNA LIGASE, CYTOPLASMIC"/>
    <property type="match status" value="1"/>
</dbReference>
<dbReference type="SUPFAM" id="SSF47323">
    <property type="entry name" value="Anticodon-binding domain of a subclass of class I aminoacyl-tRNA synthetases"/>
    <property type="match status" value="1"/>
</dbReference>
<comment type="cofactor">
    <cofactor evidence="12">
        <name>Zn(2+)</name>
        <dbReference type="ChEBI" id="CHEBI:29105"/>
    </cofactor>
    <text evidence="12">Binds 1 zinc ion per subunit.</text>
</comment>
<dbReference type="EMBL" id="LT670847">
    <property type="protein sequence ID" value="SHL94890.1"/>
    <property type="molecule type" value="Genomic_DNA"/>
</dbReference>
<keyword evidence="15" id="KW-1185">Reference proteome</keyword>
<evidence type="ECO:0000256" key="12">
    <source>
        <dbReference type="HAMAP-Rule" id="MF_00041"/>
    </source>
</evidence>
<keyword evidence="9 12" id="KW-0067">ATP-binding</keyword>
<dbReference type="Pfam" id="PF01406">
    <property type="entry name" value="tRNA-synt_1e"/>
    <property type="match status" value="1"/>
</dbReference>
<dbReference type="InterPro" id="IPR014729">
    <property type="entry name" value="Rossmann-like_a/b/a_fold"/>
</dbReference>
<evidence type="ECO:0000259" key="13">
    <source>
        <dbReference type="SMART" id="SM00840"/>
    </source>
</evidence>
<gene>
    <name evidence="12" type="primary">cysS</name>
    <name evidence="14" type="ORF">SAMN05878437_0418</name>
</gene>
<dbReference type="GO" id="GO:0008270">
    <property type="term" value="F:zinc ion binding"/>
    <property type="evidence" value="ECO:0007669"/>
    <property type="project" value="UniProtKB-UniRule"/>
</dbReference>
<comment type="similarity">
    <text evidence="2 12">Belongs to the class-I aminoacyl-tRNA synthetase family.</text>
</comment>
<evidence type="ECO:0000256" key="5">
    <source>
        <dbReference type="ARBA" id="ARBA00022598"/>
    </source>
</evidence>
<keyword evidence="6 12" id="KW-0479">Metal-binding</keyword>
<dbReference type="GO" id="GO:0006423">
    <property type="term" value="P:cysteinyl-tRNA aminoacylation"/>
    <property type="evidence" value="ECO:0007669"/>
    <property type="project" value="UniProtKB-UniRule"/>
</dbReference>
<keyword evidence="5 12" id="KW-0436">Ligase</keyword>
<keyword evidence="10 12" id="KW-0648">Protein biosynthesis</keyword>
<comment type="subunit">
    <text evidence="3 12">Monomer.</text>
</comment>
<feature type="binding site" evidence="12">
    <location>
        <position position="27"/>
    </location>
    <ligand>
        <name>Zn(2+)</name>
        <dbReference type="ChEBI" id="CHEBI:29105"/>
    </ligand>
</feature>
<evidence type="ECO:0000313" key="14">
    <source>
        <dbReference type="EMBL" id="SHL94890.1"/>
    </source>
</evidence>
<dbReference type="InterPro" id="IPR015803">
    <property type="entry name" value="Cys-tRNA-ligase"/>
</dbReference>
<keyword evidence="7 12" id="KW-0547">Nucleotide-binding</keyword>
<protein>
    <recommendedName>
        <fullName evidence="12">Cysteine--tRNA ligase</fullName>
        <ecNumber evidence="12">6.1.1.16</ecNumber>
    </recommendedName>
    <alternativeName>
        <fullName evidence="12">Cysteinyl-tRNA synthetase</fullName>
        <shortName evidence="12">CysRS</shortName>
    </alternativeName>
</protein>
<dbReference type="AlphaFoldDB" id="A0A1M7ET46"/>
<dbReference type="Gene3D" id="1.20.120.1910">
    <property type="entry name" value="Cysteine-tRNA ligase, C-terminal anti-codon recognition domain"/>
    <property type="match status" value="1"/>
</dbReference>
<accession>A0A1M7ET46</accession>
<evidence type="ECO:0000256" key="11">
    <source>
        <dbReference type="ARBA" id="ARBA00023146"/>
    </source>
</evidence>
<organism evidence="14 15">
    <name type="scientific">Vreelandella subglaciescola</name>
    <dbReference type="NCBI Taxonomy" id="29571"/>
    <lineage>
        <taxon>Bacteria</taxon>
        <taxon>Pseudomonadati</taxon>
        <taxon>Pseudomonadota</taxon>
        <taxon>Gammaproteobacteria</taxon>
        <taxon>Oceanospirillales</taxon>
        <taxon>Halomonadaceae</taxon>
        <taxon>Vreelandella</taxon>
    </lineage>
</organism>
<evidence type="ECO:0000256" key="10">
    <source>
        <dbReference type="ARBA" id="ARBA00022917"/>
    </source>
</evidence>
<evidence type="ECO:0000256" key="4">
    <source>
        <dbReference type="ARBA" id="ARBA00022490"/>
    </source>
</evidence>
<dbReference type="STRING" id="29571.SAMN05878437_0418"/>
<evidence type="ECO:0000256" key="2">
    <source>
        <dbReference type="ARBA" id="ARBA00005594"/>
    </source>
</evidence>
<feature type="binding site" evidence="12">
    <location>
        <position position="237"/>
    </location>
    <ligand>
        <name>Zn(2+)</name>
        <dbReference type="ChEBI" id="CHEBI:29105"/>
    </ligand>
</feature>
<dbReference type="InParanoid" id="A0A1M7ET46"/>
<dbReference type="SUPFAM" id="SSF52374">
    <property type="entry name" value="Nucleotidylyl transferase"/>
    <property type="match status" value="1"/>
</dbReference>
<evidence type="ECO:0000256" key="7">
    <source>
        <dbReference type="ARBA" id="ARBA00022741"/>
    </source>
</evidence>
<evidence type="ECO:0000313" key="15">
    <source>
        <dbReference type="Proteomes" id="UP000190911"/>
    </source>
</evidence>
<dbReference type="NCBIfam" id="TIGR00435">
    <property type="entry name" value="cysS"/>
    <property type="match status" value="1"/>
</dbReference>
<dbReference type="PRINTS" id="PR00983">
    <property type="entry name" value="TRNASYNTHCYS"/>
</dbReference>
<evidence type="ECO:0000256" key="3">
    <source>
        <dbReference type="ARBA" id="ARBA00011245"/>
    </source>
</evidence>
<reference evidence="14 15" key="1">
    <citation type="submission" date="2016-11" db="EMBL/GenBank/DDBJ databases">
        <authorList>
            <person name="Jaros S."/>
            <person name="Januszkiewicz K."/>
            <person name="Wedrychowicz H."/>
        </authorList>
    </citation>
    <scope>NUCLEOTIDE SEQUENCE [LARGE SCALE GENOMIC DNA]</scope>
    <source>
        <strain evidence="14 15">ACAM 12</strain>
    </source>
</reference>
<dbReference type="EC" id="6.1.1.16" evidence="12"/>